<dbReference type="EMBL" id="NWTM01000002">
    <property type="protein sequence ID" value="RYC41455.1"/>
    <property type="molecule type" value="Genomic_DNA"/>
</dbReference>
<dbReference type="AlphaFoldDB" id="A0A9X8JFX4"/>
<organism evidence="1 2">
    <name type="scientific">Pectobacterium zantedeschiae</name>
    <dbReference type="NCBI Taxonomy" id="2034769"/>
    <lineage>
        <taxon>Bacteria</taxon>
        <taxon>Pseudomonadati</taxon>
        <taxon>Pseudomonadota</taxon>
        <taxon>Gammaproteobacteria</taxon>
        <taxon>Enterobacterales</taxon>
        <taxon>Pectobacteriaceae</taxon>
        <taxon>Pectobacterium</taxon>
    </lineage>
</organism>
<proteinExistence type="predicted"/>
<evidence type="ECO:0000313" key="1">
    <source>
        <dbReference type="EMBL" id="RYC41455.1"/>
    </source>
</evidence>
<dbReference type="Proteomes" id="UP001138460">
    <property type="component" value="Unassembled WGS sequence"/>
</dbReference>
<gene>
    <name evidence="1" type="ORF">CLR69_15050</name>
</gene>
<accession>A0A9X8JFX4</accession>
<comment type="caution">
    <text evidence="1">The sequence shown here is derived from an EMBL/GenBank/DDBJ whole genome shotgun (WGS) entry which is preliminary data.</text>
</comment>
<protein>
    <submittedName>
        <fullName evidence="1">Uncharacterized protein</fullName>
    </submittedName>
</protein>
<name>A0A9X8JFX4_9GAMM</name>
<keyword evidence="2" id="KW-1185">Reference proteome</keyword>
<reference evidence="1 2" key="1">
    <citation type="journal article" date="2018" name="Syst. Appl. Microbiol.">
        <title>Pectobacterium zantedeschiae sp. nov. a new species of a soft rot pathogen isolated from Calla lily (Zantedeschia spp.).</title>
        <authorList>
            <person name="Waleron M."/>
            <person name="Misztak A."/>
            <person name="Waleron M."/>
            <person name="Franczuk M."/>
            <person name="Jonca J."/>
            <person name="Wielgomas B."/>
            <person name="Mikicinski A."/>
            <person name="Popovic T."/>
            <person name="Waleron K."/>
        </authorList>
    </citation>
    <scope>NUCLEOTIDE SEQUENCE [LARGE SCALE GENOMIC DNA]</scope>
    <source>
        <strain evidence="1 2">9M</strain>
    </source>
</reference>
<sequence length="92" mass="10480">MAIRGPELIYEDNPDEYEHELLNLMEKWYTLETGAPPPELPFIDLPIGTSMLNHMTLTLGSSINEKDREVVLQAIQRYAPNTLVLESAVLIR</sequence>
<evidence type="ECO:0000313" key="2">
    <source>
        <dbReference type="Proteomes" id="UP001138460"/>
    </source>
</evidence>